<organism evidence="3 6">
    <name type="scientific">Venturia inaequalis</name>
    <name type="common">Apple scab fungus</name>
    <dbReference type="NCBI Taxonomy" id="5025"/>
    <lineage>
        <taxon>Eukaryota</taxon>
        <taxon>Fungi</taxon>
        <taxon>Dikarya</taxon>
        <taxon>Ascomycota</taxon>
        <taxon>Pezizomycotina</taxon>
        <taxon>Dothideomycetes</taxon>
        <taxon>Pleosporomycetidae</taxon>
        <taxon>Venturiales</taxon>
        <taxon>Venturiaceae</taxon>
        <taxon>Venturia</taxon>
    </lineage>
</organism>
<feature type="compositionally biased region" description="Pro residues" evidence="1">
    <location>
        <begin position="110"/>
        <end position="122"/>
    </location>
</feature>
<evidence type="ECO:0000313" key="7">
    <source>
        <dbReference type="Proteomes" id="UP000447873"/>
    </source>
</evidence>
<feature type="region of interest" description="Disordered" evidence="1">
    <location>
        <begin position="39"/>
        <end position="148"/>
    </location>
</feature>
<keyword evidence="8" id="KW-1185">Reference proteome</keyword>
<dbReference type="EMBL" id="WNWS01000115">
    <property type="protein sequence ID" value="KAE9979599.1"/>
    <property type="molecule type" value="Genomic_DNA"/>
</dbReference>
<evidence type="ECO:0000256" key="2">
    <source>
        <dbReference type="SAM" id="SignalP"/>
    </source>
</evidence>
<dbReference type="Proteomes" id="UP000490939">
    <property type="component" value="Unassembled WGS sequence"/>
</dbReference>
<feature type="chain" id="PRO_5044690493" evidence="2">
    <location>
        <begin position="17"/>
        <end position="148"/>
    </location>
</feature>
<dbReference type="EMBL" id="WNWR01000158">
    <property type="protein sequence ID" value="KAE9989993.1"/>
    <property type="molecule type" value="Genomic_DNA"/>
</dbReference>
<dbReference type="OrthoDB" id="10597552at2759"/>
<evidence type="ECO:0000313" key="3">
    <source>
        <dbReference type="EMBL" id="KAE9963133.1"/>
    </source>
</evidence>
<dbReference type="EMBL" id="WNWQ01000895">
    <property type="protein sequence ID" value="KAE9963133.1"/>
    <property type="molecule type" value="Genomic_DNA"/>
</dbReference>
<dbReference type="AlphaFoldDB" id="A0A8H3U4Q4"/>
<dbReference type="Proteomes" id="UP000433883">
    <property type="component" value="Unassembled WGS sequence"/>
</dbReference>
<name>A0A8H3U4Q4_VENIN</name>
<comment type="caution">
    <text evidence="3">The sequence shown here is derived from an EMBL/GenBank/DDBJ whole genome shotgun (WGS) entry which is preliminary data.</text>
</comment>
<accession>A0A8H3U4Q4</accession>
<feature type="signal peptide" evidence="2">
    <location>
        <begin position="1"/>
        <end position="16"/>
    </location>
</feature>
<evidence type="ECO:0000313" key="8">
    <source>
        <dbReference type="Proteomes" id="UP000490939"/>
    </source>
</evidence>
<evidence type="ECO:0000313" key="5">
    <source>
        <dbReference type="EMBL" id="KAE9989993.1"/>
    </source>
</evidence>
<evidence type="ECO:0000256" key="1">
    <source>
        <dbReference type="SAM" id="MobiDB-lite"/>
    </source>
</evidence>
<reference evidence="3 6" key="1">
    <citation type="submission" date="2019-11" db="EMBL/GenBank/DDBJ databases">
        <title>Venturia inaequalis Genome Resource.</title>
        <authorList>
            <person name="Lichtner F.J."/>
        </authorList>
    </citation>
    <scope>NUCLEOTIDE SEQUENCE [LARGE SCALE GENOMIC DNA]</scope>
    <source>
        <strain evidence="4 7">120213</strain>
        <strain evidence="3">Bline_iso_100314</strain>
        <strain evidence="5 8">DMI_063113</strain>
    </source>
</reference>
<dbReference type="Proteomes" id="UP000447873">
    <property type="component" value="Unassembled WGS sequence"/>
</dbReference>
<evidence type="ECO:0000313" key="6">
    <source>
        <dbReference type="Proteomes" id="UP000433883"/>
    </source>
</evidence>
<sequence>MRSTIIAAALALSVSAFPSPRNRGLSAADTLVARAPQVGLFKGRGESNNNEDAVSAWSATIPKSSPKRASRQVTGPASPKAVARSPKGSSPNRPPPRSAPWSPPKAQQPKPIPSPPKEPPFPDAEEDDEKIKAVNRMQREPNAWELDQ</sequence>
<protein>
    <submittedName>
        <fullName evidence="3">Uncharacterized protein</fullName>
    </submittedName>
</protein>
<feature type="compositionally biased region" description="Polar residues" evidence="1">
    <location>
        <begin position="46"/>
        <end position="63"/>
    </location>
</feature>
<feature type="compositionally biased region" description="Pro residues" evidence="1">
    <location>
        <begin position="92"/>
        <end position="103"/>
    </location>
</feature>
<gene>
    <name evidence="3" type="ORF">BLS_009614</name>
    <name evidence="5" type="ORF">EG327_001961</name>
    <name evidence="4" type="ORF">EG328_000766</name>
</gene>
<proteinExistence type="predicted"/>
<evidence type="ECO:0000313" key="4">
    <source>
        <dbReference type="EMBL" id="KAE9979599.1"/>
    </source>
</evidence>
<keyword evidence="2" id="KW-0732">Signal</keyword>